<feature type="transmembrane region" description="Helical" evidence="7">
    <location>
        <begin position="611"/>
        <end position="632"/>
    </location>
</feature>
<protein>
    <submittedName>
        <fullName evidence="8">Uncharacterized protein</fullName>
    </submittedName>
</protein>
<organism evidence="8 9">
    <name type="scientific">Paratrimastix pyriformis</name>
    <dbReference type="NCBI Taxonomy" id="342808"/>
    <lineage>
        <taxon>Eukaryota</taxon>
        <taxon>Metamonada</taxon>
        <taxon>Preaxostyla</taxon>
        <taxon>Paratrimastigidae</taxon>
        <taxon>Paratrimastix</taxon>
    </lineage>
</organism>
<dbReference type="InterPro" id="IPR032675">
    <property type="entry name" value="LRR_dom_sf"/>
</dbReference>
<dbReference type="Pfam" id="PF13516">
    <property type="entry name" value="LRR_6"/>
    <property type="match status" value="1"/>
</dbReference>
<dbReference type="PANTHER" id="PTHR24114">
    <property type="entry name" value="LEUCINE RICH REPEAT FAMILY PROTEIN"/>
    <property type="match status" value="1"/>
</dbReference>
<feature type="region of interest" description="Disordered" evidence="6">
    <location>
        <begin position="875"/>
        <end position="894"/>
    </location>
</feature>
<feature type="transmembrane region" description="Helical" evidence="7">
    <location>
        <begin position="719"/>
        <end position="738"/>
    </location>
</feature>
<keyword evidence="5 7" id="KW-0472">Membrane</keyword>
<feature type="compositionally biased region" description="Pro residues" evidence="6">
    <location>
        <begin position="1186"/>
        <end position="1215"/>
    </location>
</feature>
<keyword evidence="4 7" id="KW-1133">Transmembrane helix</keyword>
<evidence type="ECO:0000256" key="1">
    <source>
        <dbReference type="ARBA" id="ARBA00004141"/>
    </source>
</evidence>
<evidence type="ECO:0000256" key="7">
    <source>
        <dbReference type="SAM" id="Phobius"/>
    </source>
</evidence>
<dbReference type="InterPro" id="IPR052394">
    <property type="entry name" value="LRR-containing"/>
</dbReference>
<feature type="region of interest" description="Disordered" evidence="6">
    <location>
        <begin position="915"/>
        <end position="944"/>
    </location>
</feature>
<feature type="region of interest" description="Disordered" evidence="6">
    <location>
        <begin position="549"/>
        <end position="572"/>
    </location>
</feature>
<evidence type="ECO:0000313" key="9">
    <source>
        <dbReference type="Proteomes" id="UP001141327"/>
    </source>
</evidence>
<comment type="subcellular location">
    <subcellularLocation>
        <location evidence="1">Membrane</location>
        <topology evidence="1">Multi-pass membrane protein</topology>
    </subcellularLocation>
</comment>
<dbReference type="InterPro" id="IPR018629">
    <property type="entry name" value="XK-rel"/>
</dbReference>
<feature type="region of interest" description="Disordered" evidence="6">
    <location>
        <begin position="1008"/>
        <end position="1028"/>
    </location>
</feature>
<dbReference type="EMBL" id="JAPMOS010000014">
    <property type="protein sequence ID" value="KAJ4460206.1"/>
    <property type="molecule type" value="Genomic_DNA"/>
</dbReference>
<feature type="compositionally biased region" description="Pro residues" evidence="6">
    <location>
        <begin position="1144"/>
        <end position="1154"/>
    </location>
</feature>
<dbReference type="Gene3D" id="3.80.10.10">
    <property type="entry name" value="Ribonuclease Inhibitor"/>
    <property type="match status" value="2"/>
</dbReference>
<proteinExistence type="inferred from homology"/>
<evidence type="ECO:0000313" key="8">
    <source>
        <dbReference type="EMBL" id="KAJ4460206.1"/>
    </source>
</evidence>
<evidence type="ECO:0000256" key="5">
    <source>
        <dbReference type="ARBA" id="ARBA00023136"/>
    </source>
</evidence>
<evidence type="ECO:0000256" key="4">
    <source>
        <dbReference type="ARBA" id="ARBA00022989"/>
    </source>
</evidence>
<reference evidence="8" key="1">
    <citation type="journal article" date="2022" name="bioRxiv">
        <title>Genomics of Preaxostyla Flagellates Illuminates Evolutionary Transitions and the Path Towards Mitochondrial Loss.</title>
        <authorList>
            <person name="Novak L.V.F."/>
            <person name="Treitli S.C."/>
            <person name="Pyrih J."/>
            <person name="Halakuc P."/>
            <person name="Pipaliya S.V."/>
            <person name="Vacek V."/>
            <person name="Brzon O."/>
            <person name="Soukal P."/>
            <person name="Eme L."/>
            <person name="Dacks J.B."/>
            <person name="Karnkowska A."/>
            <person name="Elias M."/>
            <person name="Hampl V."/>
        </authorList>
    </citation>
    <scope>NUCLEOTIDE SEQUENCE</scope>
    <source>
        <strain evidence="8">RCP-MX</strain>
    </source>
</reference>
<dbReference type="Proteomes" id="UP001141327">
    <property type="component" value="Unassembled WGS sequence"/>
</dbReference>
<feature type="compositionally biased region" description="Low complexity" evidence="6">
    <location>
        <begin position="1116"/>
        <end position="1125"/>
    </location>
</feature>
<feature type="compositionally biased region" description="Low complexity" evidence="6">
    <location>
        <begin position="1008"/>
        <end position="1019"/>
    </location>
</feature>
<dbReference type="PANTHER" id="PTHR24114:SF2">
    <property type="entry name" value="F-BOX DOMAIN-CONTAINING PROTEIN-RELATED"/>
    <property type="match status" value="1"/>
</dbReference>
<feature type="compositionally biased region" description="Pro residues" evidence="6">
    <location>
        <begin position="1057"/>
        <end position="1086"/>
    </location>
</feature>
<dbReference type="InterPro" id="IPR001611">
    <property type="entry name" value="Leu-rich_rpt"/>
</dbReference>
<keyword evidence="3 7" id="KW-0812">Transmembrane</keyword>
<keyword evidence="9" id="KW-1185">Reference proteome</keyword>
<sequence>MARDPTVVEVLVERVKLVPKLVSTLAAGIARMNSLIKAFTPEIMKQLLPIFHADSYLRIIDLTDTGLNDESLAMMCDKILREQPLYLHKFILRDNMLGKGVLTGFQTPRWEGETTLKHADPSAFARKPAAAAGASIDSSEYPPALPGDGVALLRDLIAQDQVTALDLSGNPLVDEGVSKIVAGVRRSRSIRQLSLFETGLVFANLKGLLRPDEVFIQRWMNQHGPLGGAPGGGPIPMPLMPAPTNLLGGVSLATSLPPPPADAPAPGGLVQPNPIRPGDPMMARLGPHEPSPGEQYTMRRAHKLNAVIPGSQLSWLDLGRNSINDMAFASLAEGLRLTTALQFLGLRCTFVNDKKMVRLADVLRTQTTLRRLDISENIFEKPGATALREALKVNKTLSEISAKVSSMGAMSSLVRAARDAQKGRPFKGRTIDCLIYDEVGCISPLKYSSCCGICWVGIAALLVSAGLNTADIVTDAMVLVQYVQNAQWPFFGLTLGCIVLNMVFSGLIFTYLHRSRSCLRKAIQFLGIGFQMETLEVIWKHRGNWERMEASREENTPSSAVKTKDSGPRERAGASSYDMLRYLSIGESILESLPQTFLSGYVILRGQQFNLTLIVSFVFSLTSLSFALASYLSAAVHEDARDYVRSRKVSTFWELVRGTVYIFFGTAVSMFRFALTTVVYGGPLMVGFLFAELGFWLLYYLAAVAPVPDRKKHGCMTPLYRAVILSAFSFGAHADLLFTTARGREQYRLWLRRCGCACCCPTKRVCIRRCTTLSTRTANFLADMLVMAFRDFLIWEGILSATYRNNLAVVATCLAAMICDFGCTLGRLCFERLNDPEDSLAAEQTTQFDRDMRMMGTITARAMGARPARARVPLPSEMLSPPPAHPPPPAGIPPGLLHLERPLSAEFPGQALSPGALLSPPPPGCDPTSPTMGLRSPPTNTNTATMPLGSPTMAGSPTMPLPVVAVGSPSAIFSPLVPRRSPPIPMPLSIPDQPATSTAPLLAAAAAAAATTPPATTPTQPDLRLDVPPTPRAAAAAVAANALAAAATALSVLASAPPQPPAQPPAPAPCPPLTSSTPAPPGPAPYPTVLMRMRPSKLFETVSSPAPSPIAAELSAQQTPAAPTQAPAPAPVAPTPGAVSTNPFDPPPPPPPRMEAPSLAASTNPFDEPRRPLLPLPRHSFTSPGSPLPPPPPPPPPPIPAPPAALCPPANTIPPPPPLRPELLFVHRPVQIGRPRAAPVAPSPIVEGMAEDPAGVGFTMRAHRAPNRPTVLGFTSLAWQPWDEHAPDGGLIPMAMAPPQLVPPRHHHHHKKKQ</sequence>
<comment type="similarity">
    <text evidence="2">Belongs to the XK family.</text>
</comment>
<feature type="transmembrane region" description="Helical" evidence="7">
    <location>
        <begin position="488"/>
        <end position="512"/>
    </location>
</feature>
<evidence type="ECO:0000256" key="6">
    <source>
        <dbReference type="SAM" id="MobiDB-lite"/>
    </source>
</evidence>
<feature type="region of interest" description="Disordered" evidence="6">
    <location>
        <begin position="1055"/>
        <end position="1215"/>
    </location>
</feature>
<feature type="transmembrane region" description="Helical" evidence="7">
    <location>
        <begin position="652"/>
        <end position="671"/>
    </location>
</feature>
<dbReference type="Pfam" id="PF09815">
    <property type="entry name" value="XK-related"/>
    <property type="match status" value="1"/>
</dbReference>
<dbReference type="SMART" id="SM00368">
    <property type="entry name" value="LRR_RI"/>
    <property type="match status" value="5"/>
</dbReference>
<feature type="compositionally biased region" description="Basic and acidic residues" evidence="6">
    <location>
        <begin position="562"/>
        <end position="572"/>
    </location>
</feature>
<accession>A0ABQ8UP40</accession>
<feature type="compositionally biased region" description="Pro residues" evidence="6">
    <location>
        <begin position="880"/>
        <end position="892"/>
    </location>
</feature>
<dbReference type="SUPFAM" id="SSF52047">
    <property type="entry name" value="RNI-like"/>
    <property type="match status" value="1"/>
</dbReference>
<comment type="caution">
    <text evidence="8">The sequence shown here is derived from an EMBL/GenBank/DDBJ whole genome shotgun (WGS) entry which is preliminary data.</text>
</comment>
<gene>
    <name evidence="8" type="ORF">PAPYR_3595</name>
</gene>
<feature type="transmembrane region" description="Helical" evidence="7">
    <location>
        <begin position="678"/>
        <end position="699"/>
    </location>
</feature>
<name>A0ABQ8UP40_9EUKA</name>
<evidence type="ECO:0000256" key="2">
    <source>
        <dbReference type="ARBA" id="ARBA00008789"/>
    </source>
</evidence>
<evidence type="ECO:0000256" key="3">
    <source>
        <dbReference type="ARBA" id="ARBA00022692"/>
    </source>
</evidence>